<protein>
    <recommendedName>
        <fullName evidence="5 14">beta-glucosidase</fullName>
        <ecNumber evidence="5 14">3.2.1.21</ecNumber>
    </recommendedName>
</protein>
<comment type="catalytic activity">
    <reaction evidence="1 14">
        <text>Hydrolysis of terminal, non-reducing beta-D-glucosyl residues with release of beta-D-glucose.</text>
        <dbReference type="EC" id="3.2.1.21"/>
    </reaction>
</comment>
<keyword evidence="7 15" id="KW-0732">Signal</keyword>
<dbReference type="Gene3D" id="3.40.50.1700">
    <property type="entry name" value="Glycoside hydrolase family 3 C-terminal domain"/>
    <property type="match status" value="2"/>
</dbReference>
<dbReference type="FunFam" id="3.20.20.300:FF:000002">
    <property type="entry name" value="Probable beta-glucosidase"/>
    <property type="match status" value="1"/>
</dbReference>
<evidence type="ECO:0000256" key="9">
    <source>
        <dbReference type="ARBA" id="ARBA00023001"/>
    </source>
</evidence>
<evidence type="ECO:0000256" key="12">
    <source>
        <dbReference type="ARBA" id="ARBA00023295"/>
    </source>
</evidence>
<reference evidence="18 19" key="1">
    <citation type="submission" date="2020-03" db="EMBL/GenBank/DDBJ databases">
        <title>Draft Genome Sequence of Cudoniella acicularis.</title>
        <authorList>
            <person name="Buettner E."/>
            <person name="Kellner H."/>
        </authorList>
    </citation>
    <scope>NUCLEOTIDE SEQUENCE [LARGE SCALE GENOMIC DNA]</scope>
    <source>
        <strain evidence="18 19">DSM 108380</strain>
    </source>
</reference>
<feature type="chain" id="PRO_5034178302" description="beta-glucosidase" evidence="15">
    <location>
        <begin position="20"/>
        <end position="671"/>
    </location>
</feature>
<dbReference type="PANTHER" id="PTHR42715">
    <property type="entry name" value="BETA-GLUCOSIDASE"/>
    <property type="match status" value="1"/>
</dbReference>
<dbReference type="InterPro" id="IPR017853">
    <property type="entry name" value="GH"/>
</dbReference>
<keyword evidence="10" id="KW-0325">Glycoprotein</keyword>
<name>A0A8H4VRF8_9HELO</name>
<dbReference type="SUPFAM" id="SSF52279">
    <property type="entry name" value="Beta-D-glucan exohydrolase, C-terminal domain"/>
    <property type="match status" value="1"/>
</dbReference>
<dbReference type="AlphaFoldDB" id="A0A8H4VRF8"/>
<evidence type="ECO:0000259" key="16">
    <source>
        <dbReference type="Pfam" id="PF00933"/>
    </source>
</evidence>
<dbReference type="Gene3D" id="3.20.20.300">
    <property type="entry name" value="Glycoside hydrolase, family 3, N-terminal domain"/>
    <property type="match status" value="1"/>
</dbReference>
<sequence length="671" mass="71496">MHFHSFVLFALAAPWAAEAQGFVASWDDAYTKANAALAKLSTTEKIAIVTGIGWGKGACAGNTGTASSINFRSLCLQDGPLGVRSATGITAFPPGIQAASTWDRSLMRERGRGIGGQTKALGVNVILGPVAGPLGEFAQGGRNWEGFGNDPYLCGVGMEQTVAGIQEAGAQACGKHYIGNEQEKNRETMNSVIDERTMHELYLWPFAEAVKANLASIMCSYNKLGGKWSCENPHALNELLKQELGFRGFVVTDWNAQHSTADSANAGLDMTMPGSDFDGKNIYWGTALQSAVSSKQVSSARLDDMVKRILASWYLTKQDQNYPATTVVKGGTGGRNVQGNNGTIAKNVARDGIVLLKNAGNLLPLKKPKSIAIVGSGAVANPKGINSCTDNGCNTGTLTMGWGSGTATLPHLRHYNLNRYSQRRCLRGSIRRRRIVFITSDSGESYITVETNAGDRSDLNAWHNGNDLVKAVAAINKNTIVVVNSVGPIILESFADLANVKAIVWAGLPGQEAGNALVEVLYGDVSPSGKLPYTIAKSASNYGTSIQATTDGFSEGLFIDYRYLDKNKIDPRYEFGFGLSYTTFNYSNLDITGTPTSGAESGDTIPGGSASLFDVVATVTATITNSGSVDRRRSRPTLHRVTIFSAFNTYKTIEGFPEAESEGGGESDSYV</sequence>
<evidence type="ECO:0000256" key="14">
    <source>
        <dbReference type="RuleBase" id="RU361161"/>
    </source>
</evidence>
<dbReference type="Gene3D" id="2.60.40.10">
    <property type="entry name" value="Immunoglobulins"/>
    <property type="match status" value="1"/>
</dbReference>
<dbReference type="InterPro" id="IPR036962">
    <property type="entry name" value="Glyco_hydro_3_N_sf"/>
</dbReference>
<dbReference type="EC" id="3.2.1.21" evidence="5 14"/>
<dbReference type="SUPFAM" id="SSF51445">
    <property type="entry name" value="(Trans)glycosidases"/>
    <property type="match status" value="1"/>
</dbReference>
<dbReference type="InterPro" id="IPR036881">
    <property type="entry name" value="Glyco_hydro_3_C_sf"/>
</dbReference>
<dbReference type="InterPro" id="IPR019800">
    <property type="entry name" value="Glyco_hydro_3_AS"/>
</dbReference>
<evidence type="ECO:0000256" key="8">
    <source>
        <dbReference type="ARBA" id="ARBA00022801"/>
    </source>
</evidence>
<evidence type="ECO:0000256" key="13">
    <source>
        <dbReference type="ARBA" id="ARBA00023326"/>
    </source>
</evidence>
<dbReference type="InterPro" id="IPR001764">
    <property type="entry name" value="Glyco_hydro_3_N"/>
</dbReference>
<evidence type="ECO:0000256" key="5">
    <source>
        <dbReference type="ARBA" id="ARBA00012744"/>
    </source>
</evidence>
<evidence type="ECO:0000256" key="2">
    <source>
        <dbReference type="ARBA" id="ARBA00004613"/>
    </source>
</evidence>
<evidence type="ECO:0000256" key="6">
    <source>
        <dbReference type="ARBA" id="ARBA00022525"/>
    </source>
</evidence>
<dbReference type="Proteomes" id="UP000566819">
    <property type="component" value="Unassembled WGS sequence"/>
</dbReference>
<dbReference type="OrthoDB" id="434at2759"/>
<keyword evidence="6" id="KW-0964">Secreted</keyword>
<dbReference type="GO" id="GO:0008422">
    <property type="term" value="F:beta-glucosidase activity"/>
    <property type="evidence" value="ECO:0007669"/>
    <property type="project" value="UniProtKB-EC"/>
</dbReference>
<comment type="similarity">
    <text evidence="4 14">Belongs to the glycosyl hydrolase 3 family.</text>
</comment>
<evidence type="ECO:0000256" key="3">
    <source>
        <dbReference type="ARBA" id="ARBA00004987"/>
    </source>
</evidence>
<dbReference type="EMBL" id="JAAMPI010002013">
    <property type="protein sequence ID" value="KAF4620126.1"/>
    <property type="molecule type" value="Genomic_DNA"/>
</dbReference>
<organism evidence="18 19">
    <name type="scientific">Cudoniella acicularis</name>
    <dbReference type="NCBI Taxonomy" id="354080"/>
    <lineage>
        <taxon>Eukaryota</taxon>
        <taxon>Fungi</taxon>
        <taxon>Dikarya</taxon>
        <taxon>Ascomycota</taxon>
        <taxon>Pezizomycotina</taxon>
        <taxon>Leotiomycetes</taxon>
        <taxon>Helotiales</taxon>
        <taxon>Tricladiaceae</taxon>
        <taxon>Cudoniella</taxon>
    </lineage>
</organism>
<accession>A0A8H4VRF8</accession>
<evidence type="ECO:0000256" key="1">
    <source>
        <dbReference type="ARBA" id="ARBA00000448"/>
    </source>
</evidence>
<proteinExistence type="inferred from homology"/>
<feature type="signal peptide" evidence="15">
    <location>
        <begin position="1"/>
        <end position="19"/>
    </location>
</feature>
<keyword evidence="19" id="KW-1185">Reference proteome</keyword>
<evidence type="ECO:0000256" key="10">
    <source>
        <dbReference type="ARBA" id="ARBA00023180"/>
    </source>
</evidence>
<keyword evidence="11 14" id="KW-0119">Carbohydrate metabolism</keyword>
<comment type="pathway">
    <text evidence="3 14">Glycan metabolism; cellulose degradation.</text>
</comment>
<keyword evidence="13 14" id="KW-0624">Polysaccharide degradation</keyword>
<dbReference type="InterPro" id="IPR002772">
    <property type="entry name" value="Glyco_hydro_3_C"/>
</dbReference>
<evidence type="ECO:0000313" key="18">
    <source>
        <dbReference type="EMBL" id="KAF4620126.1"/>
    </source>
</evidence>
<evidence type="ECO:0000256" key="11">
    <source>
        <dbReference type="ARBA" id="ARBA00023277"/>
    </source>
</evidence>
<feature type="domain" description="Glycoside hydrolase family 3 C-terminal" evidence="17">
    <location>
        <begin position="353"/>
        <end position="581"/>
    </location>
</feature>
<feature type="domain" description="Glycoside hydrolase family 3 N-terminal" evidence="16">
    <location>
        <begin position="82"/>
        <end position="310"/>
    </location>
</feature>
<dbReference type="GO" id="GO:0005576">
    <property type="term" value="C:extracellular region"/>
    <property type="evidence" value="ECO:0007669"/>
    <property type="project" value="UniProtKB-SubCell"/>
</dbReference>
<dbReference type="Pfam" id="PF00933">
    <property type="entry name" value="Glyco_hydro_3"/>
    <property type="match status" value="1"/>
</dbReference>
<keyword evidence="9" id="KW-0136">Cellulose degradation</keyword>
<gene>
    <name evidence="18" type="ORF">G7Y89_g14696</name>
</gene>
<keyword evidence="12 14" id="KW-0326">Glycosidase</keyword>
<comment type="caution">
    <text evidence="18">The sequence shown here is derived from an EMBL/GenBank/DDBJ whole genome shotgun (WGS) entry which is preliminary data.</text>
</comment>
<dbReference type="PANTHER" id="PTHR42715:SF28">
    <property type="entry name" value="BETA-GLUCOSIDASE L-RELATED"/>
    <property type="match status" value="1"/>
</dbReference>
<dbReference type="PRINTS" id="PR00133">
    <property type="entry name" value="GLHYDRLASE3"/>
</dbReference>
<keyword evidence="8 14" id="KW-0378">Hydrolase</keyword>
<evidence type="ECO:0000256" key="15">
    <source>
        <dbReference type="SAM" id="SignalP"/>
    </source>
</evidence>
<dbReference type="InterPro" id="IPR050288">
    <property type="entry name" value="Cellulose_deg_GH3"/>
</dbReference>
<evidence type="ECO:0000256" key="7">
    <source>
        <dbReference type="ARBA" id="ARBA00022729"/>
    </source>
</evidence>
<dbReference type="PROSITE" id="PS00775">
    <property type="entry name" value="GLYCOSYL_HYDROL_F3"/>
    <property type="match status" value="1"/>
</dbReference>
<dbReference type="UniPathway" id="UPA00696"/>
<dbReference type="InterPro" id="IPR013783">
    <property type="entry name" value="Ig-like_fold"/>
</dbReference>
<evidence type="ECO:0000259" key="17">
    <source>
        <dbReference type="Pfam" id="PF01915"/>
    </source>
</evidence>
<comment type="subcellular location">
    <subcellularLocation>
        <location evidence="2">Secreted</location>
    </subcellularLocation>
</comment>
<dbReference type="GO" id="GO:0030245">
    <property type="term" value="P:cellulose catabolic process"/>
    <property type="evidence" value="ECO:0007669"/>
    <property type="project" value="UniProtKB-UniPathway"/>
</dbReference>
<evidence type="ECO:0000313" key="19">
    <source>
        <dbReference type="Proteomes" id="UP000566819"/>
    </source>
</evidence>
<evidence type="ECO:0000256" key="4">
    <source>
        <dbReference type="ARBA" id="ARBA00005336"/>
    </source>
</evidence>
<dbReference type="Pfam" id="PF01915">
    <property type="entry name" value="Glyco_hydro_3_C"/>
    <property type="match status" value="1"/>
</dbReference>